<dbReference type="CDD" id="cd06222">
    <property type="entry name" value="RNase_H_like"/>
    <property type="match status" value="1"/>
</dbReference>
<protein>
    <recommendedName>
        <fullName evidence="2">Reverse transcriptase domain-containing protein</fullName>
    </recommendedName>
</protein>
<feature type="compositionally biased region" description="Basic residues" evidence="1">
    <location>
        <begin position="411"/>
        <end position="425"/>
    </location>
</feature>
<evidence type="ECO:0000313" key="4">
    <source>
        <dbReference type="Proteomes" id="UP000694240"/>
    </source>
</evidence>
<evidence type="ECO:0000313" key="3">
    <source>
        <dbReference type="EMBL" id="KAG7594247.1"/>
    </source>
</evidence>
<dbReference type="GO" id="GO:0003676">
    <property type="term" value="F:nucleic acid binding"/>
    <property type="evidence" value="ECO:0007669"/>
    <property type="project" value="InterPro"/>
</dbReference>
<dbReference type="Pfam" id="PF14392">
    <property type="entry name" value="zf-CCHC_4"/>
    <property type="match status" value="1"/>
</dbReference>
<reference evidence="3 4" key="1">
    <citation type="submission" date="2020-12" db="EMBL/GenBank/DDBJ databases">
        <title>Concerted genomic and epigenomic changes stabilize Arabidopsis allopolyploids.</title>
        <authorList>
            <person name="Chen Z."/>
        </authorList>
    </citation>
    <scope>NUCLEOTIDE SEQUENCE [LARGE SCALE GENOMIC DNA]</scope>
    <source>
        <strain evidence="3">Allo738</strain>
        <tissue evidence="3">Leaf</tissue>
    </source>
</reference>
<dbReference type="CDD" id="cd01650">
    <property type="entry name" value="RT_nLTR_like"/>
    <property type="match status" value="1"/>
</dbReference>
<dbReference type="InterPro" id="IPR000477">
    <property type="entry name" value="RT_dom"/>
</dbReference>
<dbReference type="Pfam" id="PF00078">
    <property type="entry name" value="RVT_1"/>
    <property type="match status" value="1"/>
</dbReference>
<name>A0A8T2C3W1_9BRAS</name>
<feature type="region of interest" description="Disordered" evidence="1">
    <location>
        <begin position="364"/>
        <end position="383"/>
    </location>
</feature>
<dbReference type="Pfam" id="PF13966">
    <property type="entry name" value="zf-RVT"/>
    <property type="match status" value="1"/>
</dbReference>
<dbReference type="PANTHER" id="PTHR33116:SF86">
    <property type="entry name" value="REVERSE TRANSCRIPTASE DOMAIN-CONTAINING PROTEIN"/>
    <property type="match status" value="1"/>
</dbReference>
<dbReference type="InterPro" id="IPR044730">
    <property type="entry name" value="RNase_H-like_dom_plant"/>
</dbReference>
<accession>A0A8T2C3W1</accession>
<organism evidence="3 4">
    <name type="scientific">Arabidopsis thaliana x Arabidopsis arenosa</name>
    <dbReference type="NCBI Taxonomy" id="1240361"/>
    <lineage>
        <taxon>Eukaryota</taxon>
        <taxon>Viridiplantae</taxon>
        <taxon>Streptophyta</taxon>
        <taxon>Embryophyta</taxon>
        <taxon>Tracheophyta</taxon>
        <taxon>Spermatophyta</taxon>
        <taxon>Magnoliopsida</taxon>
        <taxon>eudicotyledons</taxon>
        <taxon>Gunneridae</taxon>
        <taxon>Pentapetalae</taxon>
        <taxon>rosids</taxon>
        <taxon>malvids</taxon>
        <taxon>Brassicales</taxon>
        <taxon>Brassicaceae</taxon>
        <taxon>Camelineae</taxon>
        <taxon>Arabidopsis</taxon>
    </lineage>
</organism>
<dbReference type="InterPro" id="IPR026960">
    <property type="entry name" value="RVT-Znf"/>
</dbReference>
<dbReference type="PANTHER" id="PTHR33116">
    <property type="entry name" value="REVERSE TRANSCRIPTASE ZINC-BINDING DOMAIN-CONTAINING PROTEIN-RELATED-RELATED"/>
    <property type="match status" value="1"/>
</dbReference>
<keyword evidence="4" id="KW-1185">Reference proteome</keyword>
<dbReference type="PROSITE" id="PS50878">
    <property type="entry name" value="RT_POL"/>
    <property type="match status" value="1"/>
</dbReference>
<proteinExistence type="predicted"/>
<dbReference type="InterPro" id="IPR025836">
    <property type="entry name" value="Zn_knuckle_CX2CX4HX4C"/>
</dbReference>
<comment type="caution">
    <text evidence="3">The sequence shown here is derived from an EMBL/GenBank/DDBJ whole genome shotgun (WGS) entry which is preliminary data.</text>
</comment>
<dbReference type="Pfam" id="PF03372">
    <property type="entry name" value="Exo_endo_phos"/>
    <property type="match status" value="1"/>
</dbReference>
<dbReference type="EMBL" id="JAEFBK010000006">
    <property type="protein sequence ID" value="KAG7594247.1"/>
    <property type="molecule type" value="Genomic_DNA"/>
</dbReference>
<dbReference type="Pfam" id="PF14111">
    <property type="entry name" value="DUF4283"/>
    <property type="match status" value="1"/>
</dbReference>
<dbReference type="InterPro" id="IPR002156">
    <property type="entry name" value="RNaseH_domain"/>
</dbReference>
<gene>
    <name evidence="3" type="ORF">ISN45_Aa01g030160</name>
</gene>
<dbReference type="Proteomes" id="UP000694240">
    <property type="component" value="Chromosome 6"/>
</dbReference>
<dbReference type="GO" id="GO:0004523">
    <property type="term" value="F:RNA-DNA hybrid ribonuclease activity"/>
    <property type="evidence" value="ECO:0007669"/>
    <property type="project" value="InterPro"/>
</dbReference>
<feature type="region of interest" description="Disordered" evidence="1">
    <location>
        <begin position="393"/>
        <end position="454"/>
    </location>
</feature>
<evidence type="ECO:0000256" key="1">
    <source>
        <dbReference type="SAM" id="MobiDB-lite"/>
    </source>
</evidence>
<dbReference type="InterPro" id="IPR025558">
    <property type="entry name" value="DUF4283"/>
</dbReference>
<dbReference type="InterPro" id="IPR005135">
    <property type="entry name" value="Endo/exonuclease/phosphatase"/>
</dbReference>
<feature type="domain" description="Reverse transcriptase" evidence="2">
    <location>
        <begin position="919"/>
        <end position="1181"/>
    </location>
</feature>
<dbReference type="Pfam" id="PF13456">
    <property type="entry name" value="RVT_3"/>
    <property type="match status" value="1"/>
</dbReference>
<evidence type="ECO:0000259" key="2">
    <source>
        <dbReference type="PROSITE" id="PS50878"/>
    </source>
</evidence>
<sequence>MAMTLEEDEAPFKMPDLPEFCSSEKNELSLVGRVLNPDGQKMANLIMNLPRKWQIYDRVRGVALSQERFQFIFTYEHDLEMVLKKGVQSFNEWTLAIERWTEFPPPDYLQFILVWVQIRNIPINHYTTKAITALGEIIGQVKEVAFDPLQPQSQDFVRVLVRFDVTKPLRRSKVVSFKHIGDVTIFYDFERIQKRCFFYQRLTHDQSSCPFLLKANQEKKEALRHKGKAPVKVKEKILKESDPLFGVLEEDQVGLDPNSGRPRIAKEVLDGMRQYLLVANGPERIVREERIKISMTDLRNDPMAEKTMLRLEPMPIVSRDINKGKGVVFSYENMPDRGVSSCHRAEVGERVSFAVREGLAMSLHAGSSHTQSEGDRGSILACGAPAQGNPTVFRFGVSDAEPSSGSPLRSGKPRKRPFKTRRRKATQSSLAKAEQSVVPKKIKSKRKAADEAQSLGRSQDLAIPRLKELRKKHFPEILFFMETMQCRDKLLDLQVLLGYDRLFTVEPVGKCGGLASLWKNSVQMDILHEDKNLIDVQVQFGSFNFFLSCVYGDPDNSLRSVVWERLKRIGIGRRDRWCMVGDFNSILHNGEKVGGPRRSDSCFKPFSEMLEICEMTELTSCGNHFTWAGRRGIHWVQCRLDRAFGNKDWLVQFPASNQAFLEVRGSDHRPVMICLVKSQDSYKGQFRFDRRFLHKAEVKVAVARAWKPGIVSGGFLVSSRLRACRKALSSWKKKNNMNSQQKINQCEDALEKVQSQRWPNLQQVHVLKRELSKAYKNEEIYWSQKSRQRWLRSRNRNSKYFHGSVKGNRARKRIEKLKDARGVFQNSEAAKGEVAAEYFNKLFKSSNPHSFQNWFSGFRPRVSADMNESLMAVVSAEEIREAVFSIKASSAPGPDGMTALFFQQFWSIVGKQMIKEIQSFFESGFFPAEWNYTYLCLLPKIQLPLDMADLRPISLCSVLYKSISKILVNRLQPILPQIVSVNQSAFVSESLITDNIIVAHEVVHSLRTHSDLSANFMVVKTDMSKAYDRVEWSYLRSLLVAMGFHLKWIDWIMCCVSTVTFSVLINDQPFGLINPERGLRQGDPLSPFLFVLCTEGLTHLLDNGQREGRIQGIKFNEEGPEVHHLLFADDSLFMCRASLEQSMFLKETLKRYGEATGQFLNLSKSSITFGSKVDPLLKLSIQNRMGIFNEGGAGTYLGMPESFSGSKVELLSYIKDRVKAKLSGWFARFLSQGGKEVLLKSVALAMPVFVMSCFKMPKTTCDNLSSALADFWWSNTEHGSKIHWQSWEKLCLPKALGDSLFARFLKSRYYPQTDFLNAGMGTRPSYAWKSILHGRDLLSQGLVKNIGNGKSFRVWIDDWIEDDGWRAPYRRNYFFNPDLRISELIDWDKRIWDPQKLEFHFPPLDILRINKIKPVTELEDFYSWKHNKSGDFSVKSAYWLASQSSNLQTRIIAEQLPSTNDLKAQVWALQTDPKIHVFLWKVLCGALPVAAALLGKGMKIDSRCQLCGDEDESVNHVLFTCSMARQIWALTGIPSPSWGFHNGKYFSPLESAQKVKEDWTEWVEAQKGDEEIGLVNGPETHGLSPLGHGIGNRRSGWSPPPLNWFKCNIGISWSNRNKFAGCAWVLRDHLGKVLLHSRRAFVRLSDKQEAHFIGLMWAIESMRSHRVENVIFGLQVESLVKAINRPIAWPSFRYQSMEAGLVLKFFRRWKIILENSSSNRGAFLIAKSVTNDCRLQSYVAVGHPFWLDGVFAEERALASD</sequence>